<comment type="caution">
    <text evidence="3">The sequence shown here is derived from an EMBL/GenBank/DDBJ whole genome shotgun (WGS) entry which is preliminary data.</text>
</comment>
<feature type="region of interest" description="Disordered" evidence="1">
    <location>
        <begin position="495"/>
        <end position="526"/>
    </location>
</feature>
<dbReference type="AlphaFoldDB" id="A0A835LJD9"/>
<evidence type="ECO:0000259" key="2">
    <source>
        <dbReference type="SMART" id="SM00574"/>
    </source>
</evidence>
<evidence type="ECO:0000313" key="3">
    <source>
        <dbReference type="EMBL" id="KAF9597025.1"/>
    </source>
</evidence>
<feature type="compositionally biased region" description="Low complexity" evidence="1">
    <location>
        <begin position="496"/>
        <end position="506"/>
    </location>
</feature>
<protein>
    <recommendedName>
        <fullName evidence="2">POX domain-containing protein</fullName>
    </recommendedName>
</protein>
<dbReference type="SMART" id="SM00574">
    <property type="entry name" value="POX"/>
    <property type="match status" value="1"/>
</dbReference>
<accession>A0A835LJD9</accession>
<dbReference type="InterPro" id="IPR006563">
    <property type="entry name" value="POX_dom"/>
</dbReference>
<sequence>MSERFHSGYLNSATSFENSVVEDINIFRPESHVAQQRRRDKLRNNQQIVSTTDHLQDIHNHLLQFPNHCRVNADPATLTGERNSDLVYDTAMFSSEMLNFPMPRHPLYARFKDSVCSQETGGDHQSGRLVGLDDASLGSSSHVVSSRLAPSARVPHYTGYWKGVGPAQQSSDWIVNYVSQAGENACSQNPLLVGECLPSTMKEPNLSSSSNYMKSGCNAYQDVNMASASTSQVYQKQCGDLNFNSTLHNALQTDNPRNLGSQGCEMARLVQQNMRGAGNSSWLDGESDSDIRPTYENVVHASRLCDPDRSMYRSVEGGSGKLGMGTNKSRLDGDNFVGDPSSRGLSLSLSSHPSPTVTVAHFGENFESENLLSRSGVIFNGLQDSKSNNSGQLYSYSKASVICNGEGNSVQGGVASSAYTRRNIGPLGPFTGYATILKNSKFLKPAQQLLDEICLVNGSKHKKMSELSETGSREMSISSNAINLEDDACGKGGTSGFSSTSFNSSNEAVGEGGSGTGSSQPHRPRIQQKKAKLLFMQEEVILYNFIC</sequence>
<reference evidence="3 4" key="1">
    <citation type="submission" date="2020-10" db="EMBL/GenBank/DDBJ databases">
        <title>The Coptis chinensis genome and diversification of protoberbering-type alkaloids.</title>
        <authorList>
            <person name="Wang B."/>
            <person name="Shu S."/>
            <person name="Song C."/>
            <person name="Liu Y."/>
        </authorList>
    </citation>
    <scope>NUCLEOTIDE SEQUENCE [LARGE SCALE GENOMIC DNA]</scope>
    <source>
        <strain evidence="3">HL-2020</strain>
        <tissue evidence="3">Leaf</tissue>
    </source>
</reference>
<dbReference type="Pfam" id="PF07526">
    <property type="entry name" value="POX"/>
    <property type="match status" value="1"/>
</dbReference>
<proteinExistence type="predicted"/>
<dbReference type="Proteomes" id="UP000631114">
    <property type="component" value="Unassembled WGS sequence"/>
</dbReference>
<feature type="domain" description="POX" evidence="2">
    <location>
        <begin position="431"/>
        <end position="547"/>
    </location>
</feature>
<evidence type="ECO:0000256" key="1">
    <source>
        <dbReference type="SAM" id="MobiDB-lite"/>
    </source>
</evidence>
<organism evidence="3 4">
    <name type="scientific">Coptis chinensis</name>
    <dbReference type="NCBI Taxonomy" id="261450"/>
    <lineage>
        <taxon>Eukaryota</taxon>
        <taxon>Viridiplantae</taxon>
        <taxon>Streptophyta</taxon>
        <taxon>Embryophyta</taxon>
        <taxon>Tracheophyta</taxon>
        <taxon>Spermatophyta</taxon>
        <taxon>Magnoliopsida</taxon>
        <taxon>Ranunculales</taxon>
        <taxon>Ranunculaceae</taxon>
        <taxon>Coptidoideae</taxon>
        <taxon>Coptis</taxon>
    </lineage>
</organism>
<evidence type="ECO:0000313" key="4">
    <source>
        <dbReference type="Proteomes" id="UP000631114"/>
    </source>
</evidence>
<name>A0A835LJD9_9MAGN</name>
<gene>
    <name evidence="3" type="ORF">IFM89_014890</name>
</gene>
<dbReference type="EMBL" id="JADFTS010000007">
    <property type="protein sequence ID" value="KAF9597025.1"/>
    <property type="molecule type" value="Genomic_DNA"/>
</dbReference>
<keyword evidence="4" id="KW-1185">Reference proteome</keyword>
<dbReference type="OrthoDB" id="10056939at2759"/>